<proteinExistence type="predicted"/>
<dbReference type="RefSeq" id="WP_073273704.1">
    <property type="nucleotide sequence ID" value="NZ_FRAC01000007.1"/>
</dbReference>
<dbReference type="Proteomes" id="UP000184386">
    <property type="component" value="Unassembled WGS sequence"/>
</dbReference>
<name>A0A1M6MQN0_9FIRM</name>
<evidence type="ECO:0000313" key="2">
    <source>
        <dbReference type="EMBL" id="SHJ85709.1"/>
    </source>
</evidence>
<evidence type="ECO:0000313" key="3">
    <source>
        <dbReference type="Proteomes" id="UP000184386"/>
    </source>
</evidence>
<dbReference type="AlphaFoldDB" id="A0A1M6MQN0"/>
<dbReference type="SMART" id="SM00909">
    <property type="entry name" value="Germane"/>
    <property type="match status" value="2"/>
</dbReference>
<feature type="domain" description="GerMN" evidence="1">
    <location>
        <begin position="76"/>
        <end position="161"/>
    </location>
</feature>
<reference evidence="2 3" key="1">
    <citation type="submission" date="2016-11" db="EMBL/GenBank/DDBJ databases">
        <authorList>
            <person name="Jaros S."/>
            <person name="Januszkiewicz K."/>
            <person name="Wedrychowicz H."/>
        </authorList>
    </citation>
    <scope>NUCLEOTIDE SEQUENCE [LARGE SCALE GENOMIC DNA]</scope>
    <source>
        <strain evidence="2 3">DSM 15929</strain>
    </source>
</reference>
<gene>
    <name evidence="2" type="ORF">SAMN02745136_01123</name>
</gene>
<dbReference type="PROSITE" id="PS51257">
    <property type="entry name" value="PROKAR_LIPOPROTEIN"/>
    <property type="match status" value="1"/>
</dbReference>
<organism evidence="2 3">
    <name type="scientific">Anaerocolumna jejuensis DSM 15929</name>
    <dbReference type="NCBI Taxonomy" id="1121322"/>
    <lineage>
        <taxon>Bacteria</taxon>
        <taxon>Bacillati</taxon>
        <taxon>Bacillota</taxon>
        <taxon>Clostridia</taxon>
        <taxon>Lachnospirales</taxon>
        <taxon>Lachnospiraceae</taxon>
        <taxon>Anaerocolumna</taxon>
    </lineage>
</organism>
<protein>
    <submittedName>
        <fullName evidence="2">Germination protein M</fullName>
    </submittedName>
</protein>
<keyword evidence="3" id="KW-1185">Reference proteome</keyword>
<dbReference type="STRING" id="1121322.SAMN02745136_01123"/>
<dbReference type="InterPro" id="IPR019606">
    <property type="entry name" value="GerMN"/>
</dbReference>
<dbReference type="EMBL" id="FRAC01000007">
    <property type="protein sequence ID" value="SHJ85709.1"/>
    <property type="molecule type" value="Genomic_DNA"/>
</dbReference>
<feature type="domain" description="GerMN" evidence="1">
    <location>
        <begin position="213"/>
        <end position="299"/>
    </location>
</feature>
<accession>A0A1M6MQN0</accession>
<dbReference type="Pfam" id="PF10646">
    <property type="entry name" value="Germane"/>
    <property type="match status" value="2"/>
</dbReference>
<sequence>MKELIHKLLKNRIMKKLSLTFLLLLPGILLLGGCSKNEKDTADSAKGPFVYCMDQAETKVVEAKYTPEAKNKEGLIREYLEALSVEPEDITLKRAIPDGVYVEKALLSDSGLSLYFNSAYNNLTGVTEVLARACIIKTLCQIDGVDDVAFYVEGQPLNGPNGNPIGFKNADDFIDDSNAEDVTVTVYFANEKGNKLVASDLKVSYDGNMQPIEKSIIKALIKGPIEANMKKCIPDGTQLLKVTTKDGICYVDFNENFLNKVSGVKPEVVLYSVVNSLDELSTINKVQFTINGSKKKTFQEDIPFDGLFERNLDLLSGDK</sequence>
<evidence type="ECO:0000259" key="1">
    <source>
        <dbReference type="SMART" id="SM00909"/>
    </source>
</evidence>